<evidence type="ECO:0000256" key="4">
    <source>
        <dbReference type="ARBA" id="ARBA00022970"/>
    </source>
</evidence>
<dbReference type="PANTHER" id="PTHR22950:SF515">
    <property type="entry name" value="AMINO ACID TRANSPORTER AVT6E"/>
    <property type="match status" value="1"/>
</dbReference>
<dbReference type="GO" id="GO:0031090">
    <property type="term" value="C:organelle membrane"/>
    <property type="evidence" value="ECO:0007669"/>
    <property type="project" value="UniProtKB-ARBA"/>
</dbReference>
<organism evidence="9 10">
    <name type="scientific">Gossypium darwinii</name>
    <name type="common">Darwin's cotton</name>
    <name type="synonym">Gossypium barbadense var. darwinii</name>
    <dbReference type="NCBI Taxonomy" id="34276"/>
    <lineage>
        <taxon>Eukaryota</taxon>
        <taxon>Viridiplantae</taxon>
        <taxon>Streptophyta</taxon>
        <taxon>Embryophyta</taxon>
        <taxon>Tracheophyta</taxon>
        <taxon>Spermatophyta</taxon>
        <taxon>Magnoliopsida</taxon>
        <taxon>eudicotyledons</taxon>
        <taxon>Gunneridae</taxon>
        <taxon>Pentapetalae</taxon>
        <taxon>rosids</taxon>
        <taxon>malvids</taxon>
        <taxon>Malvales</taxon>
        <taxon>Malvaceae</taxon>
        <taxon>Malvoideae</taxon>
        <taxon>Gossypium</taxon>
    </lineage>
</organism>
<evidence type="ECO:0000313" key="9">
    <source>
        <dbReference type="EMBL" id="TYG85457.1"/>
    </source>
</evidence>
<evidence type="ECO:0000256" key="6">
    <source>
        <dbReference type="ARBA" id="ARBA00023136"/>
    </source>
</evidence>
<keyword evidence="2" id="KW-0813">Transport</keyword>
<proteinExistence type="predicted"/>
<comment type="subcellular location">
    <subcellularLocation>
        <location evidence="1">Membrane</location>
        <topology evidence="1">Multi-pass membrane protein</topology>
    </subcellularLocation>
</comment>
<dbReference type="PANTHER" id="PTHR22950">
    <property type="entry name" value="AMINO ACID TRANSPORTER"/>
    <property type="match status" value="1"/>
</dbReference>
<sequence>MDLPATMKVLGLVLGIFLIILIGILSEITVEMLIRFAVSCKARSYEEVVKIAMGRTARVLSEICIIVNNAGVLIVYLIIMGDVMSGSVRHIGVLDQWLGHGFWDHRKLLVLVVMVVFLAPLCVLDRIDSLSMTSADSVALAVVFVVVCFAVAFIKLIEGKIKAPRMSPDFGSKMAILDLLVVIPIMTNAYVCHFNVQPIYNELEGRSPQKMNQVGRITTALCVAVYA</sequence>
<feature type="domain" description="Amino acid transporter transmembrane" evidence="8">
    <location>
        <begin position="3"/>
        <end position="226"/>
    </location>
</feature>
<protein>
    <recommendedName>
        <fullName evidence="8">Amino acid transporter transmembrane domain-containing protein</fullName>
    </recommendedName>
</protein>
<feature type="transmembrane region" description="Helical" evidence="7">
    <location>
        <begin position="137"/>
        <end position="154"/>
    </location>
</feature>
<evidence type="ECO:0000256" key="5">
    <source>
        <dbReference type="ARBA" id="ARBA00022989"/>
    </source>
</evidence>
<name>A0A5D2DWJ0_GOSDA</name>
<dbReference type="GO" id="GO:0015179">
    <property type="term" value="F:L-amino acid transmembrane transporter activity"/>
    <property type="evidence" value="ECO:0007669"/>
    <property type="project" value="TreeGrafter"/>
</dbReference>
<feature type="transmembrane region" description="Helical" evidence="7">
    <location>
        <begin position="12"/>
        <end position="38"/>
    </location>
</feature>
<evidence type="ECO:0000259" key="8">
    <source>
        <dbReference type="Pfam" id="PF01490"/>
    </source>
</evidence>
<dbReference type="Pfam" id="PF01490">
    <property type="entry name" value="Aa_trans"/>
    <property type="match status" value="1"/>
</dbReference>
<reference evidence="9 10" key="1">
    <citation type="submission" date="2019-06" db="EMBL/GenBank/DDBJ databases">
        <title>WGS assembly of Gossypium darwinii.</title>
        <authorList>
            <person name="Chen Z.J."/>
            <person name="Sreedasyam A."/>
            <person name="Ando A."/>
            <person name="Song Q."/>
            <person name="De L."/>
            <person name="Hulse-Kemp A."/>
            <person name="Ding M."/>
            <person name="Ye W."/>
            <person name="Kirkbride R."/>
            <person name="Jenkins J."/>
            <person name="Plott C."/>
            <person name="Lovell J."/>
            <person name="Lin Y.-M."/>
            <person name="Vaughn R."/>
            <person name="Liu B."/>
            <person name="Li W."/>
            <person name="Simpson S."/>
            <person name="Scheffler B."/>
            <person name="Saski C."/>
            <person name="Grover C."/>
            <person name="Hu G."/>
            <person name="Conover J."/>
            <person name="Carlson J."/>
            <person name="Shu S."/>
            <person name="Boston L."/>
            <person name="Williams M."/>
            <person name="Peterson D."/>
            <person name="Mcgee K."/>
            <person name="Jones D."/>
            <person name="Wendel J."/>
            <person name="Stelly D."/>
            <person name="Grimwood J."/>
            <person name="Schmutz J."/>
        </authorList>
    </citation>
    <scope>NUCLEOTIDE SEQUENCE [LARGE SCALE GENOMIC DNA]</scope>
    <source>
        <strain evidence="9">1808015.09</strain>
    </source>
</reference>
<feature type="transmembrane region" description="Helical" evidence="7">
    <location>
        <begin position="174"/>
        <end position="196"/>
    </location>
</feature>
<evidence type="ECO:0000256" key="2">
    <source>
        <dbReference type="ARBA" id="ARBA00022448"/>
    </source>
</evidence>
<gene>
    <name evidence="9" type="ORF">ES288_A13G055800v1</name>
</gene>
<dbReference type="EMBL" id="CM017700">
    <property type="protein sequence ID" value="TYG85457.1"/>
    <property type="molecule type" value="Genomic_DNA"/>
</dbReference>
<keyword evidence="3 7" id="KW-0812">Transmembrane</keyword>
<keyword evidence="5 7" id="KW-1133">Transmembrane helix</keyword>
<dbReference type="AlphaFoldDB" id="A0A5D2DWJ0"/>
<keyword evidence="6 7" id="KW-0472">Membrane</keyword>
<dbReference type="InterPro" id="IPR013057">
    <property type="entry name" value="AA_transpt_TM"/>
</dbReference>
<accession>A0A5D2DWJ0</accession>
<feature type="transmembrane region" description="Helical" evidence="7">
    <location>
        <begin position="59"/>
        <end position="79"/>
    </location>
</feature>
<evidence type="ECO:0000313" key="10">
    <source>
        <dbReference type="Proteomes" id="UP000323506"/>
    </source>
</evidence>
<evidence type="ECO:0000256" key="7">
    <source>
        <dbReference type="SAM" id="Phobius"/>
    </source>
</evidence>
<feature type="transmembrane region" description="Helical" evidence="7">
    <location>
        <begin position="108"/>
        <end position="125"/>
    </location>
</feature>
<evidence type="ECO:0000256" key="1">
    <source>
        <dbReference type="ARBA" id="ARBA00004141"/>
    </source>
</evidence>
<evidence type="ECO:0000256" key="3">
    <source>
        <dbReference type="ARBA" id="ARBA00022692"/>
    </source>
</evidence>
<dbReference type="Proteomes" id="UP000323506">
    <property type="component" value="Chromosome A13"/>
</dbReference>
<keyword evidence="4" id="KW-0029">Amino-acid transport</keyword>
<keyword evidence="10" id="KW-1185">Reference proteome</keyword>